<dbReference type="Proteomes" id="UP000008021">
    <property type="component" value="Chromosome 2"/>
</dbReference>
<name>A0A0E0CNF7_9ORYZ</name>
<feature type="region of interest" description="Disordered" evidence="3">
    <location>
        <begin position="23"/>
        <end position="44"/>
    </location>
</feature>
<accession>A0A0E0CNF7</accession>
<evidence type="ECO:0000313" key="7">
    <source>
        <dbReference type="EnsemblPlants" id="OMERI02G23650.2"/>
    </source>
</evidence>
<dbReference type="Pfam" id="PF12552">
    <property type="entry name" value="DUF3741"/>
    <property type="match status" value="1"/>
</dbReference>
<dbReference type="InterPro" id="IPR025486">
    <property type="entry name" value="DUF4378"/>
</dbReference>
<feature type="region of interest" description="Disordered" evidence="3">
    <location>
        <begin position="1154"/>
        <end position="1193"/>
    </location>
</feature>
<keyword evidence="8" id="KW-1185">Reference proteome</keyword>
<dbReference type="STRING" id="40149.A0A0E0CNF7"/>
<dbReference type="GO" id="GO:0017148">
    <property type="term" value="P:negative regulation of translation"/>
    <property type="evidence" value="ECO:0007669"/>
    <property type="project" value="UniProtKB-KW"/>
</dbReference>
<sequence length="1428" mass="157763">MLHCRITPGCPVQQIYSDLEKATDSDKFHADRKPAPCDSSSRRKSNATSLKVLLAKEMTKEVELKRKPPSVIARLMGLEEDLPTNGPVLHQAKSGFRKSQSCNQLKALNKDLKQQEQHHLIKSTTQDIHPFCQEAVQYNDVYEVSEAQTRMSYFQDKISQKGGSSGNTSNRVDILRGSVMEKKCLGMAEKPLHSKDLQEALRVVSSNKDLFLKFLEEPNSIFSRQLVGSHTNLAPPQKKRITVLKPLGSFESDGTRQTGTEQIQEQNGAAMREFHQSSNFKEENPSLPSRIVLLRPTPGKLSLTNAKLTPRTTPFLSINPSDFRVALDGNGATLRSTKVEPGIIHNQQDGCHQGDESFLSSSYSNGYGGDESSLGDSEIDQNSDSDIDYIEDEGGSFSDSGGCSPVSKRTWHYTKRHGNPYPGSSFSKISHFAESSVTKEAKQRLSERWATVTCDEISQEQVELPRSTCTLGEMLSLQDVKNDDFINELPSVSISRCYDRENELPTQAKYATACRKDEKNGERPMGLPRSTSVPLIPSTLNNMVANVKTSNHQGHERTKHVVASNKEKSFFRGRVSDFFFPRSKRTTRQIFANHTSDLSSGNTEDCGGDSQQGANHDLDGNEKSTICEDILDICAVQSTSTSEGTTALTDVPASLDCRSGNLNKLGLNEVLNSTRDQPSPTSVLDAPSEDSSCNEPESSASTTSKNAKAVSRSSAIEAVACSLSWDDTTSESTLPGTRGQSSFLPDVDDDESECHVLVQNIMSSAGLDDAQSSMLFTGWHLPDCPLDPILFNKVLELREQSSYQRLLFDCVNVALVEIGENTLLSTFPWSKAHSRTWMDASSPALGIEVWSILKDWIYGARMFVVSRRDNAGIMIERVVKQEVEGTGWVKTMRTQLVDITEQIEGGVWEELVGEAVLDFVPACASCPRGGWGFLPFWPPIAGGVGLRPQPLAYLHSPPREPSESGDRRAAAASSRLRVACLCRRRPLPCCARPQPSASASAGRINSGRVCLGSGGRTTAENPRMGDEQSFGVYDMPSELLFTLDLKLTHANDFSAILRSYTQKIDKARKELKRRFRRIVKGTGSKRKEFCITPKGIEVFAVAFTDGASTVTAIVEGKNMWMRGFRTADGQIYEFDDKEEMQMLEGSINEKGKTREEGIIEDHKHEKMDKKNKQRDKYELASSSKEHVVKENAPPRPKKYIKGSILLQHSSNYGDLVGKEPNELSCFQVGYSVMKNMVQDLAHFDQYNYSAKHKRAMAALIIFSAESLKNSYISRLILKSLNSRVGAQLQPLGYVGATHINGWASASRLILRSLHIAAKVWDFQEQALVKSKEFYADDCWTTDPNLAIKHIEFIKGNAFPGSKLAVNDRELVALSGCLHASVGVVVMGGINRVLEHHSNIPCAAQISLQASSLSTTVQIVEGELMDYCC</sequence>
<comment type="catalytic activity">
    <reaction evidence="1">
        <text>Endohydrolysis of the N-glycosidic bond at one specific adenosine on the 28S rRNA.</text>
        <dbReference type="EC" id="3.2.2.22"/>
    </reaction>
</comment>
<feature type="compositionally biased region" description="Basic and acidic residues" evidence="3">
    <location>
        <begin position="23"/>
        <end position="35"/>
    </location>
</feature>
<protein>
    <submittedName>
        <fullName evidence="7">Uncharacterized protein</fullName>
    </submittedName>
</protein>
<dbReference type="PANTHER" id="PTHR46634:SF7">
    <property type="entry name" value="PHOSPHATIDYLINOSITOL N-ACETYGLUCOSAMINLYTRANSFERASE SUBUNIT P-RELATED"/>
    <property type="match status" value="1"/>
</dbReference>
<proteinExistence type="inferred from homology"/>
<keyword evidence="1" id="KW-0800">Toxin</keyword>
<evidence type="ECO:0000259" key="6">
    <source>
        <dbReference type="Pfam" id="PF14383"/>
    </source>
</evidence>
<comment type="similarity">
    <text evidence="1">Belongs to the ribosome-inactivating protein family.</text>
</comment>
<dbReference type="EnsemblPlants" id="OMERI02G23650.2">
    <property type="protein sequence ID" value="OMERI02G23650.2"/>
    <property type="gene ID" value="OMERI02G23650"/>
</dbReference>
<dbReference type="Gene3D" id="3.40.420.10">
    <property type="entry name" value="Ricin (A subunit), domain 1"/>
    <property type="match status" value="2"/>
</dbReference>
<dbReference type="InterPro" id="IPR001574">
    <property type="entry name" value="Ribosome_inactivat_prot"/>
</dbReference>
<reference evidence="7" key="2">
    <citation type="submission" date="2018-05" db="EMBL/GenBank/DDBJ databases">
        <title>OmerRS3 (Oryza meridionalis Reference Sequence Version 3).</title>
        <authorList>
            <person name="Zhang J."/>
            <person name="Kudrna D."/>
            <person name="Lee S."/>
            <person name="Talag J."/>
            <person name="Welchert J."/>
            <person name="Wing R.A."/>
        </authorList>
    </citation>
    <scope>NUCLEOTIDE SEQUENCE [LARGE SCALE GENOMIC DNA]</scope>
    <source>
        <strain evidence="7">cv. OR44</strain>
    </source>
</reference>
<evidence type="ECO:0000256" key="1">
    <source>
        <dbReference type="RuleBase" id="RU004915"/>
    </source>
</evidence>
<feature type="region of interest" description="Disordered" evidence="3">
    <location>
        <begin position="671"/>
        <end position="707"/>
    </location>
</feature>
<keyword evidence="1" id="KW-0611">Plant defense</keyword>
<dbReference type="PANTHER" id="PTHR46634">
    <property type="entry name" value="M REDUCTASE II SUBUNIT GAMMA, PUTATIVE (DUF3741)-RELATED"/>
    <property type="match status" value="1"/>
</dbReference>
<dbReference type="Pfam" id="PF00161">
    <property type="entry name" value="RIP"/>
    <property type="match status" value="2"/>
</dbReference>
<feature type="domain" description="DUF3741" evidence="6">
    <location>
        <begin position="65"/>
        <end position="84"/>
    </location>
</feature>
<reference evidence="7" key="1">
    <citation type="submission" date="2015-04" db="UniProtKB">
        <authorList>
            <consortium name="EnsemblPlants"/>
        </authorList>
    </citation>
    <scope>IDENTIFICATION</scope>
</reference>
<dbReference type="GO" id="GO:0030598">
    <property type="term" value="F:rRNA N-glycosylase activity"/>
    <property type="evidence" value="ECO:0007669"/>
    <property type="project" value="UniProtKB-EC"/>
</dbReference>
<dbReference type="Pfam" id="PF14309">
    <property type="entry name" value="DUF4378"/>
    <property type="match status" value="1"/>
</dbReference>
<dbReference type="Gramene" id="OMERI02G23650.2">
    <property type="protein sequence ID" value="OMERI02G23650.2"/>
    <property type="gene ID" value="OMERI02G23650"/>
</dbReference>
<feature type="compositionally biased region" description="Polar residues" evidence="3">
    <location>
        <begin position="593"/>
        <end position="614"/>
    </location>
</feature>
<dbReference type="InterPro" id="IPR032795">
    <property type="entry name" value="DUF3741-assoc"/>
</dbReference>
<evidence type="ECO:0000259" key="4">
    <source>
        <dbReference type="Pfam" id="PF12552"/>
    </source>
</evidence>
<feature type="coiled-coil region" evidence="2">
    <location>
        <begin position="1050"/>
        <end position="1077"/>
    </location>
</feature>
<evidence type="ECO:0000259" key="5">
    <source>
        <dbReference type="Pfam" id="PF14309"/>
    </source>
</evidence>
<keyword evidence="1" id="KW-0378">Hydrolase</keyword>
<dbReference type="InterPro" id="IPR036041">
    <property type="entry name" value="Ribosome-inact_prot_sf"/>
</dbReference>
<keyword evidence="2" id="KW-0175">Coiled coil</keyword>
<keyword evidence="1" id="KW-0652">Protein synthesis inhibitor</keyword>
<feature type="region of interest" description="Disordered" evidence="3">
    <location>
        <begin position="515"/>
        <end position="535"/>
    </location>
</feature>
<feature type="compositionally biased region" description="Low complexity" evidence="3">
    <location>
        <begin position="698"/>
        <end position="707"/>
    </location>
</feature>
<dbReference type="GO" id="GO:0090729">
    <property type="term" value="F:toxin activity"/>
    <property type="evidence" value="ECO:0007669"/>
    <property type="project" value="UniProtKB-KW"/>
</dbReference>
<feature type="compositionally biased region" description="Polar residues" evidence="3">
    <location>
        <begin position="671"/>
        <end position="682"/>
    </location>
</feature>
<dbReference type="InterPro" id="IPR016138">
    <property type="entry name" value="Ribosome_inactivat_prot_sub1"/>
</dbReference>
<evidence type="ECO:0000256" key="3">
    <source>
        <dbReference type="SAM" id="MobiDB-lite"/>
    </source>
</evidence>
<dbReference type="SUPFAM" id="SSF56371">
    <property type="entry name" value="Ribosome inactivating proteins (RIP)"/>
    <property type="match status" value="1"/>
</dbReference>
<dbReference type="InterPro" id="IPR022212">
    <property type="entry name" value="DUF3741"/>
</dbReference>
<feature type="compositionally biased region" description="Basic and acidic residues" evidence="3">
    <location>
        <begin position="1154"/>
        <end position="1189"/>
    </location>
</feature>
<evidence type="ECO:0000313" key="8">
    <source>
        <dbReference type="Proteomes" id="UP000008021"/>
    </source>
</evidence>
<dbReference type="Pfam" id="PF14383">
    <property type="entry name" value="VARLMGL"/>
    <property type="match status" value="1"/>
</dbReference>
<feature type="region of interest" description="Disordered" evidence="3">
    <location>
        <begin position="345"/>
        <end position="382"/>
    </location>
</feature>
<feature type="domain" description="DUF4378" evidence="5">
    <location>
        <begin position="755"/>
        <end position="914"/>
    </location>
</feature>
<evidence type="ECO:0000256" key="2">
    <source>
        <dbReference type="SAM" id="Coils"/>
    </source>
</evidence>
<dbReference type="GO" id="GO:0006952">
    <property type="term" value="P:defense response"/>
    <property type="evidence" value="ECO:0007669"/>
    <property type="project" value="UniProtKB-KW"/>
</dbReference>
<organism evidence="7">
    <name type="scientific">Oryza meridionalis</name>
    <dbReference type="NCBI Taxonomy" id="40149"/>
    <lineage>
        <taxon>Eukaryota</taxon>
        <taxon>Viridiplantae</taxon>
        <taxon>Streptophyta</taxon>
        <taxon>Embryophyta</taxon>
        <taxon>Tracheophyta</taxon>
        <taxon>Spermatophyta</taxon>
        <taxon>Magnoliopsida</taxon>
        <taxon>Liliopsida</taxon>
        <taxon>Poales</taxon>
        <taxon>Poaceae</taxon>
        <taxon>BOP clade</taxon>
        <taxon>Oryzoideae</taxon>
        <taxon>Oryzeae</taxon>
        <taxon>Oryzinae</taxon>
        <taxon>Oryza</taxon>
    </lineage>
</organism>
<feature type="domain" description="DUF3741" evidence="4">
    <location>
        <begin position="180"/>
        <end position="220"/>
    </location>
</feature>
<dbReference type="HOGENOM" id="CLU_256931_0_0_1"/>
<feature type="region of interest" description="Disordered" evidence="3">
    <location>
        <begin position="593"/>
        <end position="620"/>
    </location>
</feature>